<dbReference type="HAMAP" id="MF_00113">
    <property type="entry name" value="QueA"/>
    <property type="match status" value="1"/>
</dbReference>
<evidence type="ECO:0000256" key="13">
    <source>
        <dbReference type="HAMAP-Rule" id="MF_00113"/>
    </source>
</evidence>
<dbReference type="Pfam" id="PF02547">
    <property type="entry name" value="Queuosine_synth"/>
    <property type="match status" value="1"/>
</dbReference>
<evidence type="ECO:0000256" key="11">
    <source>
        <dbReference type="ARBA" id="ARBA00069325"/>
    </source>
</evidence>
<dbReference type="AlphaFoldDB" id="A0A370CGA5"/>
<evidence type="ECO:0000313" key="14">
    <source>
        <dbReference type="EMBL" id="RDH39953.1"/>
    </source>
</evidence>
<dbReference type="InterPro" id="IPR003699">
    <property type="entry name" value="QueA"/>
</dbReference>
<dbReference type="Gene3D" id="3.40.1780.10">
    <property type="entry name" value="QueA-like"/>
    <property type="match status" value="1"/>
</dbReference>
<comment type="subunit">
    <text evidence="3 13">Monomer.</text>
</comment>
<dbReference type="EC" id="2.4.99.17" evidence="10 13"/>
<comment type="function">
    <text evidence="13">Transfers and isomerizes the ribose moiety from AdoMet to the 7-aminomethyl group of 7-deazaguanine (preQ1-tRNA) to give epoxyqueuosine (oQ-tRNA).</text>
</comment>
<dbReference type="Proteomes" id="UP000226429">
    <property type="component" value="Unassembled WGS sequence"/>
</dbReference>
<dbReference type="PANTHER" id="PTHR30307">
    <property type="entry name" value="S-ADENOSYLMETHIONINE:TRNA RIBOSYLTRANSFERASE-ISOMERASE"/>
    <property type="match status" value="1"/>
</dbReference>
<evidence type="ECO:0000256" key="6">
    <source>
        <dbReference type="ARBA" id="ARBA00022691"/>
    </source>
</evidence>
<sequence>MLNTTSSSYTRKDFSYLLPVKLIASYPSAQRTDSRMLCLDKSTGEIGHKKFKNILNFVNPGDLLVLNNTQVIPARLFAKKTTGGKVEILIERILDKKRVLAHLKSSKSLKIGTKLILENGISLEILARDESIFELYFLVEPPSILELLNKIGHIPLPPYLQRPDELFDWERYQTVFASSPGAVAAPTAGLHFDEVLLNALKSKGVNIAFITLHVGAGTFQPVRVERFEDHRMHREHVTVTEAVGEQIKKTKQENKRVIAVGTTVVRALETAALNGKIEVFAGDTDLFIYPGFRFRCVDALMTNFHLPESTLLILVSAFAGFKQVMAAYQSAMTFKYRFFSYGDAMWIS</sequence>
<dbReference type="FunFam" id="3.40.1780.10:FF:000001">
    <property type="entry name" value="S-adenosylmethionine:tRNA ribosyltransferase-isomerase"/>
    <property type="match status" value="1"/>
</dbReference>
<accession>A0A370CGA5</accession>
<reference evidence="14 15" key="1">
    <citation type="journal article" date="2017" name="Int. J. Syst. Evol. Microbiol.">
        <title>Aquarickettsiella crustaci n. gen. n. sp. (Gammaproteobacteria: Legionellales: Coxiellaceae); a bacterial pathogen of the freshwater crustacean: Gammarus fossarum (Malacostraca: Amphipoda).</title>
        <authorList>
            <person name="Bojko J."/>
            <person name="Dunn A.M."/>
            <person name="Stebbing P.D."/>
            <person name="Van Aerle R."/>
            <person name="Bacela-Spychalska K."/>
            <person name="Bean T.P."/>
            <person name="Stentiford G.D."/>
        </authorList>
    </citation>
    <scope>NUCLEOTIDE SEQUENCE [LARGE SCALE GENOMIC DNA]</scope>
    <source>
        <strain evidence="14">RA15029</strain>
    </source>
</reference>
<dbReference type="SUPFAM" id="SSF111337">
    <property type="entry name" value="QueA-like"/>
    <property type="match status" value="1"/>
</dbReference>
<evidence type="ECO:0000256" key="7">
    <source>
        <dbReference type="ARBA" id="ARBA00022785"/>
    </source>
</evidence>
<comment type="pathway">
    <text evidence="2 13">tRNA modification; tRNA-queuosine biosynthesis.</text>
</comment>
<dbReference type="InterPro" id="IPR042119">
    <property type="entry name" value="QueA_dom2"/>
</dbReference>
<evidence type="ECO:0000256" key="4">
    <source>
        <dbReference type="ARBA" id="ARBA00022490"/>
    </source>
</evidence>
<comment type="catalytic activity">
    <reaction evidence="8 13">
        <text>7-aminomethyl-7-carbaguanosine(34) in tRNA + S-adenosyl-L-methionine = epoxyqueuosine(34) in tRNA + adenine + L-methionine + 2 H(+)</text>
        <dbReference type="Rhea" id="RHEA:32155"/>
        <dbReference type="Rhea" id="RHEA-COMP:10342"/>
        <dbReference type="Rhea" id="RHEA-COMP:18582"/>
        <dbReference type="ChEBI" id="CHEBI:15378"/>
        <dbReference type="ChEBI" id="CHEBI:16708"/>
        <dbReference type="ChEBI" id="CHEBI:57844"/>
        <dbReference type="ChEBI" id="CHEBI:59789"/>
        <dbReference type="ChEBI" id="CHEBI:82833"/>
        <dbReference type="ChEBI" id="CHEBI:194443"/>
        <dbReference type="EC" id="2.4.99.17"/>
    </reaction>
</comment>
<comment type="caution">
    <text evidence="14">The sequence shown here is derived from an EMBL/GenBank/DDBJ whole genome shotgun (WGS) entry which is preliminary data.</text>
</comment>
<evidence type="ECO:0000256" key="1">
    <source>
        <dbReference type="ARBA" id="ARBA00004496"/>
    </source>
</evidence>
<evidence type="ECO:0000313" key="15">
    <source>
        <dbReference type="Proteomes" id="UP000226429"/>
    </source>
</evidence>
<evidence type="ECO:0000256" key="9">
    <source>
        <dbReference type="ARBA" id="ARBA00061210"/>
    </source>
</evidence>
<reference evidence="14 15" key="2">
    <citation type="journal article" date="2018" name="J. Invertebr. Pathol.">
        <title>'Candidatus Aquirickettsiella gammari' (Gammaproteobacteria: Legionellales: Coxiellaceae): A bacterial pathogen of the freshwater crustacean Gammarus fossarum (Malacostraca: Amphipoda).</title>
        <authorList>
            <person name="Bojko J."/>
            <person name="Dunn A.M."/>
            <person name="Stebbing P.D."/>
            <person name="van Aerle R."/>
            <person name="Bacela-Spychalska K."/>
            <person name="Bean T.P."/>
            <person name="Urrutia A."/>
            <person name="Stentiford G.D."/>
        </authorList>
    </citation>
    <scope>NUCLEOTIDE SEQUENCE [LARGE SCALE GENOMIC DNA]</scope>
    <source>
        <strain evidence="14">RA15029</strain>
    </source>
</reference>
<evidence type="ECO:0000256" key="2">
    <source>
        <dbReference type="ARBA" id="ARBA00004691"/>
    </source>
</evidence>
<keyword evidence="6 13" id="KW-0949">S-adenosyl-L-methionine</keyword>
<gene>
    <name evidence="13" type="primary">queA</name>
    <name evidence="14" type="ORF">CFE62_006385</name>
</gene>
<proteinExistence type="inferred from homology"/>
<dbReference type="GO" id="GO:0005737">
    <property type="term" value="C:cytoplasm"/>
    <property type="evidence" value="ECO:0007669"/>
    <property type="project" value="UniProtKB-SubCell"/>
</dbReference>
<dbReference type="NCBIfam" id="NF001140">
    <property type="entry name" value="PRK00147.1"/>
    <property type="match status" value="1"/>
</dbReference>
<organism evidence="14 15">
    <name type="scientific">Candidatus Aquirickettsiella gammari</name>
    <dbReference type="NCBI Taxonomy" id="2016198"/>
    <lineage>
        <taxon>Bacteria</taxon>
        <taxon>Pseudomonadati</taxon>
        <taxon>Pseudomonadota</taxon>
        <taxon>Gammaproteobacteria</taxon>
        <taxon>Legionellales</taxon>
        <taxon>Coxiellaceae</taxon>
        <taxon>Candidatus Aquirickettsiella</taxon>
    </lineage>
</organism>
<dbReference type="InterPro" id="IPR036100">
    <property type="entry name" value="QueA_sf"/>
</dbReference>
<dbReference type="EMBL" id="NMOS02000024">
    <property type="protein sequence ID" value="RDH39953.1"/>
    <property type="molecule type" value="Genomic_DNA"/>
</dbReference>
<dbReference type="Gene3D" id="2.40.10.240">
    <property type="entry name" value="QueA-like"/>
    <property type="match status" value="1"/>
</dbReference>
<keyword evidence="15" id="KW-1185">Reference proteome</keyword>
<evidence type="ECO:0000256" key="5">
    <source>
        <dbReference type="ARBA" id="ARBA00022679"/>
    </source>
</evidence>
<keyword evidence="4 13" id="KW-0963">Cytoplasm</keyword>
<evidence type="ECO:0000256" key="8">
    <source>
        <dbReference type="ARBA" id="ARBA00052751"/>
    </source>
</evidence>
<evidence type="ECO:0000256" key="3">
    <source>
        <dbReference type="ARBA" id="ARBA00011245"/>
    </source>
</evidence>
<dbReference type="UniPathway" id="UPA00392"/>
<dbReference type="GO" id="GO:0051075">
    <property type="term" value="F:S-adenosylmethionine:tRNA ribosyltransferase-isomerase activity"/>
    <property type="evidence" value="ECO:0007669"/>
    <property type="project" value="UniProtKB-EC"/>
</dbReference>
<keyword evidence="5 13" id="KW-0808">Transferase</keyword>
<dbReference type="InterPro" id="IPR042118">
    <property type="entry name" value="QueA_dom1"/>
</dbReference>
<evidence type="ECO:0000256" key="12">
    <source>
        <dbReference type="ARBA" id="ARBA00076160"/>
    </source>
</evidence>
<dbReference type="NCBIfam" id="TIGR00113">
    <property type="entry name" value="queA"/>
    <property type="match status" value="1"/>
</dbReference>
<keyword evidence="14" id="KW-0328">Glycosyltransferase</keyword>
<comment type="subcellular location">
    <subcellularLocation>
        <location evidence="1 13">Cytoplasm</location>
    </subcellularLocation>
</comment>
<keyword evidence="7 13" id="KW-0671">Queuosine biosynthesis</keyword>
<dbReference type="GO" id="GO:0008616">
    <property type="term" value="P:tRNA queuosine(34) biosynthetic process"/>
    <property type="evidence" value="ECO:0007669"/>
    <property type="project" value="UniProtKB-UniRule"/>
</dbReference>
<evidence type="ECO:0000256" key="10">
    <source>
        <dbReference type="ARBA" id="ARBA00066503"/>
    </source>
</evidence>
<comment type="similarity">
    <text evidence="9 13">Belongs to the QueA family.</text>
</comment>
<name>A0A370CGA5_9COXI</name>
<protein>
    <recommendedName>
        <fullName evidence="11 13">S-adenosylmethionine:tRNA ribosyltransferase-isomerase</fullName>
        <ecNumber evidence="10 13">2.4.99.17</ecNumber>
    </recommendedName>
    <alternativeName>
        <fullName evidence="12 13">Queuosine biosynthesis protein QueA</fullName>
    </alternativeName>
</protein>
<dbReference type="PANTHER" id="PTHR30307:SF0">
    <property type="entry name" value="S-ADENOSYLMETHIONINE:TRNA RIBOSYLTRANSFERASE-ISOMERASE"/>
    <property type="match status" value="1"/>
</dbReference>